<proteinExistence type="predicted"/>
<comment type="caution">
    <text evidence="1">The sequence shown here is derived from an EMBL/GenBank/DDBJ whole genome shotgun (WGS) entry which is preliminary data.</text>
</comment>
<organism evidence="1 2">
    <name type="scientific">Trinickia dabaoshanensis</name>
    <dbReference type="NCBI Taxonomy" id="564714"/>
    <lineage>
        <taxon>Bacteria</taxon>
        <taxon>Pseudomonadati</taxon>
        <taxon>Pseudomonadota</taxon>
        <taxon>Betaproteobacteria</taxon>
        <taxon>Burkholderiales</taxon>
        <taxon>Burkholderiaceae</taxon>
        <taxon>Trinickia</taxon>
    </lineage>
</organism>
<protein>
    <submittedName>
        <fullName evidence="1">Uncharacterized protein</fullName>
    </submittedName>
</protein>
<keyword evidence="2" id="KW-1185">Reference proteome</keyword>
<dbReference type="Proteomes" id="UP000235616">
    <property type="component" value="Unassembled WGS sequence"/>
</dbReference>
<gene>
    <name evidence="1" type="ORF">C0Z18_23855</name>
</gene>
<dbReference type="AlphaFoldDB" id="A0A2N7VGR3"/>
<reference evidence="1 2" key="1">
    <citation type="submission" date="2018-01" db="EMBL/GenBank/DDBJ databases">
        <title>Whole genome analyses suggest that Burkholderia sensu lato contains two further novel genera in the rhizoxinica-symbiotica group Mycetohabitans gen. nov., and Trinickia gen. nov.: implications for the evolution of diazotrophy and nodulation in the Burkholderiaceae.</title>
        <authorList>
            <person name="Estrada-de los Santos P."/>
            <person name="Palmer M."/>
            <person name="Chavez-Ramirez B."/>
            <person name="Beukes C."/>
            <person name="Steenkamp E.T."/>
            <person name="Hirsch A.M."/>
            <person name="Manyaka P."/>
            <person name="Maluk M."/>
            <person name="Lafos M."/>
            <person name="Crook M."/>
            <person name="Gross E."/>
            <person name="Simon M.F."/>
            <person name="Bueno dos Reis Junior F."/>
            <person name="Poole P.S."/>
            <person name="Venter S.N."/>
            <person name="James E.K."/>
        </authorList>
    </citation>
    <scope>NUCLEOTIDE SEQUENCE [LARGE SCALE GENOMIC DNA]</scope>
    <source>
        <strain evidence="1 2">GIMN1.004</strain>
    </source>
</reference>
<sequence>MQEAFPLSTSRAKVLGERRRAAAEIRNAGKIEEITGRRDRTEPPFIGLALIRSDDSSHFFYDGCQDGPREPNDISHRAAVSSWMLECIAEA</sequence>
<name>A0A2N7VGR3_9BURK</name>
<dbReference type="EMBL" id="PNYA01000025">
    <property type="protein sequence ID" value="PMS16335.1"/>
    <property type="molecule type" value="Genomic_DNA"/>
</dbReference>
<evidence type="ECO:0000313" key="2">
    <source>
        <dbReference type="Proteomes" id="UP000235616"/>
    </source>
</evidence>
<accession>A0A2N7VGR3</accession>
<evidence type="ECO:0000313" key="1">
    <source>
        <dbReference type="EMBL" id="PMS16335.1"/>
    </source>
</evidence>